<dbReference type="AlphaFoldDB" id="A0A8X8XHL9"/>
<proteinExistence type="predicted"/>
<evidence type="ECO:0000313" key="2">
    <source>
        <dbReference type="Proteomes" id="UP000298416"/>
    </source>
</evidence>
<sequence>MEAKPLKKPSTPINQAPHTYWNLGGHANGNILSHEIHLASKIMPVDDRRSPLSRGHHFLQPHNRGAWEGEAAVVLDEEVWTNQIGMQTQIYTSNMFG</sequence>
<organism evidence="1">
    <name type="scientific">Salvia splendens</name>
    <name type="common">Scarlet sage</name>
    <dbReference type="NCBI Taxonomy" id="180675"/>
    <lineage>
        <taxon>Eukaryota</taxon>
        <taxon>Viridiplantae</taxon>
        <taxon>Streptophyta</taxon>
        <taxon>Embryophyta</taxon>
        <taxon>Tracheophyta</taxon>
        <taxon>Spermatophyta</taxon>
        <taxon>Magnoliopsida</taxon>
        <taxon>eudicotyledons</taxon>
        <taxon>Gunneridae</taxon>
        <taxon>Pentapetalae</taxon>
        <taxon>asterids</taxon>
        <taxon>lamiids</taxon>
        <taxon>Lamiales</taxon>
        <taxon>Lamiaceae</taxon>
        <taxon>Nepetoideae</taxon>
        <taxon>Mentheae</taxon>
        <taxon>Salviinae</taxon>
        <taxon>Salvia</taxon>
        <taxon>Salvia subgen. Calosphace</taxon>
        <taxon>core Calosphace</taxon>
    </lineage>
</organism>
<dbReference type="SUPFAM" id="SSF74650">
    <property type="entry name" value="Galactose mutarotase-like"/>
    <property type="match status" value="1"/>
</dbReference>
<protein>
    <recommendedName>
        <fullName evidence="3">Aldose 1-epimerase</fullName>
    </recommendedName>
</protein>
<dbReference type="Pfam" id="PF01263">
    <property type="entry name" value="Aldose_epim"/>
    <property type="match status" value="1"/>
</dbReference>
<reference evidence="1" key="2">
    <citation type="submission" date="2020-08" db="EMBL/GenBank/DDBJ databases">
        <title>Plant Genome Project.</title>
        <authorList>
            <person name="Zhang R.-G."/>
        </authorList>
    </citation>
    <scope>NUCLEOTIDE SEQUENCE</scope>
    <source>
        <strain evidence="1">Huo1</strain>
        <tissue evidence="1">Leaf</tissue>
    </source>
</reference>
<evidence type="ECO:0000313" key="1">
    <source>
        <dbReference type="EMBL" id="KAG6412265.1"/>
    </source>
</evidence>
<dbReference type="Proteomes" id="UP000298416">
    <property type="component" value="Unassembled WGS sequence"/>
</dbReference>
<dbReference type="GO" id="GO:0033499">
    <property type="term" value="P:galactose catabolic process via UDP-galactose, Leloir pathway"/>
    <property type="evidence" value="ECO:0007669"/>
    <property type="project" value="TreeGrafter"/>
</dbReference>
<dbReference type="EMBL" id="PNBA02000009">
    <property type="protein sequence ID" value="KAG6412265.1"/>
    <property type="molecule type" value="Genomic_DNA"/>
</dbReference>
<dbReference type="InterPro" id="IPR014718">
    <property type="entry name" value="GH-type_carb-bd"/>
</dbReference>
<dbReference type="InterPro" id="IPR011013">
    <property type="entry name" value="Gal_mutarotase_sf_dom"/>
</dbReference>
<reference evidence="1" key="1">
    <citation type="submission" date="2018-01" db="EMBL/GenBank/DDBJ databases">
        <authorList>
            <person name="Mao J.F."/>
        </authorList>
    </citation>
    <scope>NUCLEOTIDE SEQUENCE</scope>
    <source>
        <strain evidence="1">Huo1</strain>
        <tissue evidence="1">Leaf</tissue>
    </source>
</reference>
<dbReference type="GO" id="GO:0004034">
    <property type="term" value="F:aldose 1-epimerase activity"/>
    <property type="evidence" value="ECO:0007669"/>
    <property type="project" value="TreeGrafter"/>
</dbReference>
<name>A0A8X8XHL9_SALSN</name>
<keyword evidence="2" id="KW-1185">Reference proteome</keyword>
<evidence type="ECO:0008006" key="3">
    <source>
        <dbReference type="Google" id="ProtNLM"/>
    </source>
</evidence>
<dbReference type="Gene3D" id="2.70.98.10">
    <property type="match status" value="1"/>
</dbReference>
<accession>A0A8X8XHL9</accession>
<comment type="caution">
    <text evidence="1">The sequence shown here is derived from an EMBL/GenBank/DDBJ whole genome shotgun (WGS) entry which is preliminary data.</text>
</comment>
<dbReference type="PANTHER" id="PTHR10091:SF3">
    <property type="entry name" value="ALDOSE 1-EPIMERASE"/>
    <property type="match status" value="1"/>
</dbReference>
<dbReference type="PANTHER" id="PTHR10091">
    <property type="entry name" value="ALDOSE-1-EPIMERASE"/>
    <property type="match status" value="1"/>
</dbReference>
<dbReference type="GO" id="GO:0030246">
    <property type="term" value="F:carbohydrate binding"/>
    <property type="evidence" value="ECO:0007669"/>
    <property type="project" value="InterPro"/>
</dbReference>
<gene>
    <name evidence="1" type="ORF">SASPL_124939</name>
</gene>
<dbReference type="GO" id="GO:0006006">
    <property type="term" value="P:glucose metabolic process"/>
    <property type="evidence" value="ECO:0007669"/>
    <property type="project" value="TreeGrafter"/>
</dbReference>
<dbReference type="InterPro" id="IPR008183">
    <property type="entry name" value="Aldose_1/G6P_1-epimerase"/>
</dbReference>